<dbReference type="InterPro" id="IPR012337">
    <property type="entry name" value="RNaseH-like_sf"/>
</dbReference>
<dbReference type="RefSeq" id="WP_027956141.1">
    <property type="nucleotide sequence ID" value="NZ_JAEKJY010000003.1"/>
</dbReference>
<evidence type="ECO:0000313" key="3">
    <source>
        <dbReference type="Proteomes" id="UP000663970"/>
    </source>
</evidence>
<reference evidence="2 3" key="1">
    <citation type="submission" date="2020-12" db="EMBL/GenBank/DDBJ databases">
        <title>Oil enriched cultivation method for isolating marine PHA-producing bacteria.</title>
        <authorList>
            <person name="Zheng W."/>
            <person name="Yu S."/>
            <person name="Huang Y."/>
        </authorList>
    </citation>
    <scope>NUCLEOTIDE SEQUENCE [LARGE SCALE GENOMIC DNA]</scope>
    <source>
        <strain evidence="2 3">SY-2-6</strain>
    </source>
</reference>
<evidence type="ECO:0000259" key="1">
    <source>
        <dbReference type="PROSITE" id="PS50879"/>
    </source>
</evidence>
<protein>
    <submittedName>
        <fullName evidence="2">Reverse transcriptase-like protein</fullName>
    </submittedName>
</protein>
<sequence>MNIHVEITYRAKNKTEVFFKSEPVSPGEALLIAEDLEKTGRLKDIAFIDDYDTSWKLKDLKKYMAKVDAEPHNIRVYFDGGFDRNDRKAGLGCAIYYEQDGRFMRLRKNAAVEEMETNNEAEYAALYFAVQELEAMGVQHIPVSFIGDSQVVINQMKEEWPTMEQSLHEWADRIDEKLGAMAVEASYHLISRKDNRECDRLATQALQGTEVESTSEVQG</sequence>
<dbReference type="Proteomes" id="UP000663970">
    <property type="component" value="Unassembled WGS sequence"/>
</dbReference>
<dbReference type="NCBIfam" id="NF005822">
    <property type="entry name" value="PRK07708.1"/>
    <property type="match status" value="1"/>
</dbReference>
<organism evidence="2 3">
    <name type="scientific">Halobacillus kuroshimensis</name>
    <dbReference type="NCBI Taxonomy" id="302481"/>
    <lineage>
        <taxon>Bacteria</taxon>
        <taxon>Bacillati</taxon>
        <taxon>Bacillota</taxon>
        <taxon>Bacilli</taxon>
        <taxon>Bacillales</taxon>
        <taxon>Bacillaceae</taxon>
        <taxon>Halobacillus</taxon>
    </lineage>
</organism>
<dbReference type="CDD" id="cd09279">
    <property type="entry name" value="RNase_HI_like"/>
    <property type="match status" value="1"/>
</dbReference>
<gene>
    <name evidence="2" type="ORF">JF544_12080</name>
</gene>
<dbReference type="PANTHER" id="PTHR46387">
    <property type="entry name" value="POLYNUCLEOTIDYL TRANSFERASE, RIBONUCLEASE H-LIKE SUPERFAMILY PROTEIN"/>
    <property type="match status" value="1"/>
</dbReference>
<proteinExistence type="predicted"/>
<dbReference type="Gene3D" id="3.30.420.10">
    <property type="entry name" value="Ribonuclease H-like superfamily/Ribonuclease H"/>
    <property type="match status" value="1"/>
</dbReference>
<name>A0ABS3DXE1_9BACI</name>
<comment type="caution">
    <text evidence="2">The sequence shown here is derived from an EMBL/GenBank/DDBJ whole genome shotgun (WGS) entry which is preliminary data.</text>
</comment>
<accession>A0ABS3DXE1</accession>
<dbReference type="InterPro" id="IPR002156">
    <property type="entry name" value="RNaseH_domain"/>
</dbReference>
<dbReference type="PANTHER" id="PTHR46387:SF2">
    <property type="entry name" value="RIBONUCLEASE HI"/>
    <property type="match status" value="1"/>
</dbReference>
<feature type="domain" description="RNase H type-1" evidence="1">
    <location>
        <begin position="70"/>
        <end position="207"/>
    </location>
</feature>
<evidence type="ECO:0000313" key="2">
    <source>
        <dbReference type="EMBL" id="MBN8235994.1"/>
    </source>
</evidence>
<dbReference type="PROSITE" id="PS50879">
    <property type="entry name" value="RNASE_H_1"/>
    <property type="match status" value="1"/>
</dbReference>
<dbReference type="Pfam" id="PF13456">
    <property type="entry name" value="RVT_3"/>
    <property type="match status" value="1"/>
</dbReference>
<dbReference type="EMBL" id="JAEKJY010000003">
    <property type="protein sequence ID" value="MBN8235994.1"/>
    <property type="molecule type" value="Genomic_DNA"/>
</dbReference>
<dbReference type="InterPro" id="IPR036397">
    <property type="entry name" value="RNaseH_sf"/>
</dbReference>
<keyword evidence="3" id="KW-1185">Reference proteome</keyword>
<dbReference type="SUPFAM" id="SSF53098">
    <property type="entry name" value="Ribonuclease H-like"/>
    <property type="match status" value="1"/>
</dbReference>